<name>A0A1Q6F5P3_9BACT</name>
<sequence>MNIKREKNTFFDIKIIKTFADSKIIPTFASAFEKNSCSIKSRIRFSDDGAKKKMQKFLKKDLVD</sequence>
<dbReference type="EMBL" id="MNQH01000030">
    <property type="protein sequence ID" value="OKY94200.1"/>
    <property type="molecule type" value="Genomic_DNA"/>
</dbReference>
<dbReference type="Proteomes" id="UP000187417">
    <property type="component" value="Unassembled WGS sequence"/>
</dbReference>
<gene>
    <name evidence="1" type="ORF">BHV66_07085</name>
</gene>
<accession>A0A1Q6F5P3</accession>
<proteinExistence type="predicted"/>
<evidence type="ECO:0000313" key="2">
    <source>
        <dbReference type="Proteomes" id="UP000187417"/>
    </source>
</evidence>
<comment type="caution">
    <text evidence="1">The sequence shown here is derived from an EMBL/GenBank/DDBJ whole genome shotgun (WGS) entry which is preliminary data.</text>
</comment>
<reference evidence="1 2" key="1">
    <citation type="journal article" date="2016" name="Nat. Biotechnol.">
        <title>Measurement of bacterial replication rates in microbial communities.</title>
        <authorList>
            <person name="Brown C.T."/>
            <person name="Olm M.R."/>
            <person name="Thomas B.C."/>
            <person name="Banfield J.F."/>
        </authorList>
    </citation>
    <scope>NUCLEOTIDE SEQUENCE [LARGE SCALE GENOMIC DNA]</scope>
    <source>
        <strain evidence="1">CAG:67_53_122</strain>
    </source>
</reference>
<dbReference type="AlphaFoldDB" id="A0A1Q6F5P3"/>
<protein>
    <submittedName>
        <fullName evidence="1">Uncharacterized protein</fullName>
    </submittedName>
</protein>
<evidence type="ECO:0000313" key="1">
    <source>
        <dbReference type="EMBL" id="OKY94200.1"/>
    </source>
</evidence>
<organism evidence="1 2">
    <name type="scientific">Alistipes putredinis</name>
    <dbReference type="NCBI Taxonomy" id="28117"/>
    <lineage>
        <taxon>Bacteria</taxon>
        <taxon>Pseudomonadati</taxon>
        <taxon>Bacteroidota</taxon>
        <taxon>Bacteroidia</taxon>
        <taxon>Bacteroidales</taxon>
        <taxon>Rikenellaceae</taxon>
        <taxon>Alistipes</taxon>
    </lineage>
</organism>